<organism evidence="1 2">
    <name type="scientific">Roseateles puraquae</name>
    <dbReference type="NCBI Taxonomy" id="431059"/>
    <lineage>
        <taxon>Bacteria</taxon>
        <taxon>Pseudomonadati</taxon>
        <taxon>Pseudomonadota</taxon>
        <taxon>Betaproteobacteria</taxon>
        <taxon>Burkholderiales</taxon>
        <taxon>Sphaerotilaceae</taxon>
        <taxon>Roseateles</taxon>
    </lineage>
</organism>
<comment type="caution">
    <text evidence="1">The sequence shown here is derived from an EMBL/GenBank/DDBJ whole genome shotgun (WGS) entry which is preliminary data.</text>
</comment>
<sequence length="164" mass="19079">MIGDDLLSSLEATERRHEHAVKQARRRSEEEIDRLVAETHRKRGDLTFETVTVGSLKPMPWLVFDFKGTLITETLERLRDLEFLDVEMLEMPALRQRVRALNGWELRVREAEDAISAAHEFLTPENLELLSLWIPEARRRYRAALSDWAKSHDFEALRTGGAKQ</sequence>
<dbReference type="OrthoDB" id="9028651at2"/>
<keyword evidence="2" id="KW-1185">Reference proteome</keyword>
<dbReference type="AlphaFoldDB" id="A0A254MZS6"/>
<dbReference type="EMBL" id="NISI01000014">
    <property type="protein sequence ID" value="OWR00843.1"/>
    <property type="molecule type" value="Genomic_DNA"/>
</dbReference>
<gene>
    <name evidence="1" type="ORF">CDO81_24240</name>
</gene>
<evidence type="ECO:0000313" key="1">
    <source>
        <dbReference type="EMBL" id="OWR00843.1"/>
    </source>
</evidence>
<proteinExistence type="predicted"/>
<name>A0A254MZS6_9BURK</name>
<dbReference type="RefSeq" id="WP_088485827.1">
    <property type="nucleotide sequence ID" value="NZ_NISI01000014.1"/>
</dbReference>
<reference evidence="1 2" key="1">
    <citation type="journal article" date="2007" name="Int. J. Syst. Evol. Microbiol.">
        <title>Description of Pelomonas aquatica sp. nov. and Pelomonas puraquae sp. nov., isolated from industrial and haemodialysis water.</title>
        <authorList>
            <person name="Gomila M."/>
            <person name="Bowien B."/>
            <person name="Falsen E."/>
            <person name="Moore E.R."/>
            <person name="Lalucat J."/>
        </authorList>
    </citation>
    <scope>NUCLEOTIDE SEQUENCE [LARGE SCALE GENOMIC DNA]</scope>
    <source>
        <strain evidence="1 2">CCUG 52769</strain>
    </source>
</reference>
<protein>
    <submittedName>
        <fullName evidence="1">Uncharacterized protein</fullName>
    </submittedName>
</protein>
<dbReference type="Proteomes" id="UP000197446">
    <property type="component" value="Unassembled WGS sequence"/>
</dbReference>
<accession>A0A254MZS6</accession>
<evidence type="ECO:0000313" key="2">
    <source>
        <dbReference type="Proteomes" id="UP000197446"/>
    </source>
</evidence>